<protein>
    <submittedName>
        <fullName evidence="3">DUF305 domain-containing protein</fullName>
    </submittedName>
</protein>
<dbReference type="AlphaFoldDB" id="A0AAE5RV56"/>
<evidence type="ECO:0000259" key="2">
    <source>
        <dbReference type="Pfam" id="PF13628"/>
    </source>
</evidence>
<gene>
    <name evidence="3" type="ORF">CPJ18_15930</name>
</gene>
<feature type="chain" id="PRO_5042005739" evidence="1">
    <location>
        <begin position="25"/>
        <end position="183"/>
    </location>
</feature>
<dbReference type="InterPro" id="IPR025419">
    <property type="entry name" value="DUF4142"/>
</dbReference>
<dbReference type="PANTHER" id="PTHR38593:SF1">
    <property type="entry name" value="BLR2558 PROTEIN"/>
    <property type="match status" value="1"/>
</dbReference>
<proteinExistence type="predicted"/>
<dbReference type="PANTHER" id="PTHR38593">
    <property type="entry name" value="BLR2558 PROTEIN"/>
    <property type="match status" value="1"/>
</dbReference>
<dbReference type="Gene3D" id="1.20.1260.10">
    <property type="match status" value="1"/>
</dbReference>
<evidence type="ECO:0000313" key="3">
    <source>
        <dbReference type="EMBL" id="POO49899.1"/>
    </source>
</evidence>
<feature type="signal peptide" evidence="1">
    <location>
        <begin position="1"/>
        <end position="24"/>
    </location>
</feature>
<feature type="domain" description="DUF4142" evidence="2">
    <location>
        <begin position="44"/>
        <end position="178"/>
    </location>
</feature>
<name>A0AAE5RV56_9HYPH</name>
<comment type="caution">
    <text evidence="3">The sequence shown here is derived from an EMBL/GenBank/DDBJ whole genome shotgun (WGS) entry which is preliminary data.</text>
</comment>
<organism evidence="3 4">
    <name type="scientific">Agrobacterium rosae</name>
    <dbReference type="NCBI Taxonomy" id="1972867"/>
    <lineage>
        <taxon>Bacteria</taxon>
        <taxon>Pseudomonadati</taxon>
        <taxon>Pseudomonadota</taxon>
        <taxon>Alphaproteobacteria</taxon>
        <taxon>Hyphomicrobiales</taxon>
        <taxon>Rhizobiaceae</taxon>
        <taxon>Rhizobium/Agrobacterium group</taxon>
        <taxon>Agrobacterium</taxon>
    </lineage>
</organism>
<dbReference type="EMBL" id="NXEJ01000008">
    <property type="protein sequence ID" value="POO49899.1"/>
    <property type="molecule type" value="Genomic_DNA"/>
</dbReference>
<sequence>MTMKFSNLSYLVLSVAMLAQPVTAQQQKHKPAGDAAPMMVMDRPTFVSVVSSSNDFEIKSSELALQNAESADLKDAAKMIIADHQKAGEKLKGILDKKGEPLPSPIVLAPKQQKMMDQLQTAKGKDFDMLYLDMQVQAHMEAIALFRTYAGSGDDQTVVGFVKETLPSLETHLSHVKMVSIEH</sequence>
<accession>A0AAE5RV56</accession>
<evidence type="ECO:0000256" key="1">
    <source>
        <dbReference type="SAM" id="SignalP"/>
    </source>
</evidence>
<evidence type="ECO:0000313" key="4">
    <source>
        <dbReference type="Proteomes" id="UP000237447"/>
    </source>
</evidence>
<dbReference type="Proteomes" id="UP000237447">
    <property type="component" value="Unassembled WGS sequence"/>
</dbReference>
<dbReference type="Pfam" id="PF13628">
    <property type="entry name" value="DUF4142"/>
    <property type="match status" value="1"/>
</dbReference>
<reference evidence="3 4" key="1">
    <citation type="journal article" date="2018" name="Syst. Appl. Microbiol.">
        <title>Agrobacterium rosae sp. nov., isolated from galls on different agricultural crops.</title>
        <authorList>
            <person name="Kuzmanovic N."/>
            <person name="Pulawska J."/>
            <person name="Smalla K."/>
            <person name="Nesme X."/>
        </authorList>
    </citation>
    <scope>NUCLEOTIDE SEQUENCE [LARGE SCALE GENOMIC DNA]</scope>
    <source>
        <strain evidence="3 4">NCPPB 1650</strain>
    </source>
</reference>
<dbReference type="InterPro" id="IPR012347">
    <property type="entry name" value="Ferritin-like"/>
</dbReference>
<keyword evidence="1" id="KW-0732">Signal</keyword>